<name>I1ZNX9_STRPA</name>
<dbReference type="Proteomes" id="UP000002865">
    <property type="component" value="Chromosome"/>
</dbReference>
<feature type="transmembrane region" description="Helical" evidence="1">
    <location>
        <begin position="108"/>
        <end position="129"/>
    </location>
</feature>
<dbReference type="HOGENOM" id="CLU_888318_0_0_9"/>
<organism evidence="2 3">
    <name type="scientific">Streptococcus parasanguinis FW213</name>
    <dbReference type="NCBI Taxonomy" id="1114965"/>
    <lineage>
        <taxon>Bacteria</taxon>
        <taxon>Bacillati</taxon>
        <taxon>Bacillota</taxon>
        <taxon>Bacilli</taxon>
        <taxon>Lactobacillales</taxon>
        <taxon>Streptococcaceae</taxon>
        <taxon>Streptococcus</taxon>
    </lineage>
</organism>
<proteinExistence type="predicted"/>
<evidence type="ECO:0000313" key="3">
    <source>
        <dbReference type="Proteomes" id="UP000002865"/>
    </source>
</evidence>
<accession>I1ZNX9</accession>
<feature type="transmembrane region" description="Helical" evidence="1">
    <location>
        <begin position="141"/>
        <end position="161"/>
    </location>
</feature>
<evidence type="ECO:0000313" key="2">
    <source>
        <dbReference type="EMBL" id="AFJ26753.1"/>
    </source>
</evidence>
<protein>
    <submittedName>
        <fullName evidence="2">Uncharacterized protein</fullName>
    </submittedName>
</protein>
<dbReference type="KEGG" id="scf:Spaf_1805"/>
<reference evidence="2 3" key="1">
    <citation type="journal article" date="2012" name="PLoS ONE">
        <title>Complete Genome and Transcriptomes of Streptococcus parasanguinis FW213: Phylogenic Relations and Potential Virulence Mechanisms.</title>
        <authorList>
            <person name="Geng J."/>
            <person name="Chiu C.H."/>
            <person name="Tang P."/>
            <person name="Chen Y."/>
            <person name="Shieh H.R."/>
            <person name="Hu S."/>
            <person name="Chen Y.Y."/>
        </authorList>
    </citation>
    <scope>NUCLEOTIDE SEQUENCE [LARGE SCALE GENOMIC DNA]</scope>
    <source>
        <strain evidence="2 3">FW213</strain>
    </source>
</reference>
<dbReference type="STRING" id="1114965.Spaf_1805"/>
<feature type="transmembrane region" description="Helical" evidence="1">
    <location>
        <begin position="74"/>
        <end position="96"/>
    </location>
</feature>
<dbReference type="RefSeq" id="WP_014713896.1">
    <property type="nucleotide sequence ID" value="NC_017905.1"/>
</dbReference>
<dbReference type="AlphaFoldDB" id="I1ZNX9"/>
<keyword evidence="1" id="KW-0812">Transmembrane</keyword>
<gene>
    <name evidence="2" type="ORF">Spaf_1805</name>
</gene>
<dbReference type="PATRIC" id="fig|1114965.3.peg.1724"/>
<dbReference type="PaxDb" id="1114965-Spaf_1805"/>
<dbReference type="EMBL" id="CP003122">
    <property type="protein sequence ID" value="AFJ26753.1"/>
    <property type="molecule type" value="Genomic_DNA"/>
</dbReference>
<keyword evidence="1" id="KW-0472">Membrane</keyword>
<sequence>MMNGIIIKITDKIIVIGFENGTAKEFPIENLNFEPYINAQVLIFDDIITLAQNSKRRKSHTGVRFNNTLLITKINISLLFLVFLIAIIFFTFSVVQHGKIYFEDLFNLFFLVAIVFSILNLFYLLITLFRKKLKDRNATMVYLIISLLSFVATLIIALIIVSDKDVFPMRKVTTESSSQIKTSDYEKSTSASEEENDVDKLSEIDVDNDKSHYTDVDYDAWNHDEIENGTKIKINGKVLQELEEDGSHLLRVSINDDYDKIVLVVISDSHYDRVIAEGDQITLYGLSTGRQSYTTVFNSSKTLPSMLALMYEN</sequence>
<keyword evidence="1" id="KW-1133">Transmembrane helix</keyword>
<evidence type="ECO:0000256" key="1">
    <source>
        <dbReference type="SAM" id="Phobius"/>
    </source>
</evidence>